<dbReference type="OrthoDB" id="5244859at2"/>
<dbReference type="SUPFAM" id="SSF53271">
    <property type="entry name" value="PRTase-like"/>
    <property type="match status" value="1"/>
</dbReference>
<dbReference type="InterPro" id="IPR000836">
    <property type="entry name" value="PRTase_dom"/>
</dbReference>
<dbReference type="PANTHER" id="PTHR47505:SF1">
    <property type="entry name" value="DNA UTILIZATION PROTEIN YHGH"/>
    <property type="match status" value="1"/>
</dbReference>
<dbReference type="Gene3D" id="3.40.50.2020">
    <property type="match status" value="1"/>
</dbReference>
<protein>
    <submittedName>
        <fullName evidence="3">Amidophosphoribosyltransferase</fullName>
    </submittedName>
</protein>
<dbReference type="AlphaFoldDB" id="A0A4Y4DR09"/>
<evidence type="ECO:0000259" key="2">
    <source>
        <dbReference type="Pfam" id="PF00156"/>
    </source>
</evidence>
<dbReference type="Proteomes" id="UP000316612">
    <property type="component" value="Unassembled WGS sequence"/>
</dbReference>
<evidence type="ECO:0000313" key="3">
    <source>
        <dbReference type="EMBL" id="GED07073.1"/>
    </source>
</evidence>
<evidence type="ECO:0000313" key="4">
    <source>
        <dbReference type="Proteomes" id="UP000316612"/>
    </source>
</evidence>
<comment type="caution">
    <text evidence="3">The sequence shown here is derived from an EMBL/GenBank/DDBJ whole genome shotgun (WGS) entry which is preliminary data.</text>
</comment>
<evidence type="ECO:0000256" key="1">
    <source>
        <dbReference type="ARBA" id="ARBA00008007"/>
    </source>
</evidence>
<organism evidence="3 4">
    <name type="scientific">Glutamicibacter uratoxydans</name>
    <name type="common">Arthrobacter uratoxydans</name>
    <dbReference type="NCBI Taxonomy" id="43667"/>
    <lineage>
        <taxon>Bacteria</taxon>
        <taxon>Bacillati</taxon>
        <taxon>Actinomycetota</taxon>
        <taxon>Actinomycetes</taxon>
        <taxon>Micrococcales</taxon>
        <taxon>Micrococcaceae</taxon>
        <taxon>Glutamicibacter</taxon>
    </lineage>
</organism>
<sequence>MGNQSWDGALDRLVHSAPVRSIEFAAVQGANLLLPASCAVCSRADHRLCSDCRRALHEQLRLPPLPHGQQVYLELAALQRQIPVAAAGIYANELARAVLAYKDHQRYFLRQVFAPYLAACLNSMLVPQPADRQTLLVPMPSSLKAVGKRGYRPVLALLRAAEQRGLLARGLSIDTLLHYSTGQLFTGTQKSKSGSARRGAKISFIAQEPAVRRQPILLVDDVMTTGSTLKKAAITCENAGYEVLGAVVLALTKGPSDGEEV</sequence>
<proteinExistence type="inferred from homology"/>
<dbReference type="RefSeq" id="WP_141365779.1">
    <property type="nucleotide sequence ID" value="NZ_BAAAJL010000010.1"/>
</dbReference>
<reference evidence="3 4" key="1">
    <citation type="submission" date="2019-06" db="EMBL/GenBank/DDBJ databases">
        <title>Whole genome shotgun sequence of Glutamicibacter uratoxydans NBRC 15515.</title>
        <authorList>
            <person name="Hosoyama A."/>
            <person name="Uohara A."/>
            <person name="Ohji S."/>
            <person name="Ichikawa N."/>
        </authorList>
    </citation>
    <scope>NUCLEOTIDE SEQUENCE [LARGE SCALE GENOMIC DNA]</scope>
    <source>
        <strain evidence="3 4">NBRC 15515</strain>
    </source>
</reference>
<name>A0A4Y4DR09_GLUUR</name>
<comment type="similarity">
    <text evidence="1">Belongs to the ComF/GntX family.</text>
</comment>
<dbReference type="InterPro" id="IPR029057">
    <property type="entry name" value="PRTase-like"/>
</dbReference>
<dbReference type="InterPro" id="IPR051910">
    <property type="entry name" value="ComF/GntX_DNA_util-trans"/>
</dbReference>
<gene>
    <name evidence="3" type="ORF">AUR04nite_26050</name>
</gene>
<keyword evidence="3" id="KW-0808">Transferase</keyword>
<dbReference type="PANTHER" id="PTHR47505">
    <property type="entry name" value="DNA UTILIZATION PROTEIN YHGH"/>
    <property type="match status" value="1"/>
</dbReference>
<accession>A0A4Y4DR09</accession>
<dbReference type="EMBL" id="BJNY01000015">
    <property type="protein sequence ID" value="GED07073.1"/>
    <property type="molecule type" value="Genomic_DNA"/>
</dbReference>
<dbReference type="CDD" id="cd06223">
    <property type="entry name" value="PRTases_typeI"/>
    <property type="match status" value="1"/>
</dbReference>
<keyword evidence="4" id="KW-1185">Reference proteome</keyword>
<keyword evidence="3" id="KW-0328">Glycosyltransferase</keyword>
<dbReference type="Pfam" id="PF00156">
    <property type="entry name" value="Pribosyltran"/>
    <property type="match status" value="1"/>
</dbReference>
<dbReference type="GO" id="GO:0016757">
    <property type="term" value="F:glycosyltransferase activity"/>
    <property type="evidence" value="ECO:0007669"/>
    <property type="project" value="UniProtKB-KW"/>
</dbReference>
<feature type="domain" description="Phosphoribosyltransferase" evidence="2">
    <location>
        <begin position="189"/>
        <end position="253"/>
    </location>
</feature>